<name>A0A4Q7KIL6_9PSEU</name>
<gene>
    <name evidence="2" type="ORF">EV193_111133</name>
</gene>
<dbReference type="Gene3D" id="3.10.450.50">
    <property type="match status" value="1"/>
</dbReference>
<dbReference type="InterPro" id="IPR032710">
    <property type="entry name" value="NTF2-like_dom_sf"/>
</dbReference>
<keyword evidence="3" id="KW-1185">Reference proteome</keyword>
<dbReference type="RefSeq" id="WP_130347706.1">
    <property type="nucleotide sequence ID" value="NZ_SGWQ01000011.1"/>
</dbReference>
<evidence type="ECO:0000313" key="3">
    <source>
        <dbReference type="Proteomes" id="UP000294257"/>
    </source>
</evidence>
<evidence type="ECO:0000259" key="1">
    <source>
        <dbReference type="Pfam" id="PF13577"/>
    </source>
</evidence>
<dbReference type="OrthoDB" id="1492465at2"/>
<sequence length="150" mass="16902">MGADKEEIVDLVNRFFVSLDVGRFDDEWAAEMFTADVRVKYPTGAYEGIDAVRADIASAFQMFERTQHLAANHLVSVDSDGADVRWDAIHTHVLRGPNAGELFTSGGYYEAEVVRTEHGWRFRRQELNVVWTTGPRPDATLRSTVDRVPS</sequence>
<proteinExistence type="predicted"/>
<organism evidence="2 3">
    <name type="scientific">Herbihabitans rhizosphaerae</name>
    <dbReference type="NCBI Taxonomy" id="1872711"/>
    <lineage>
        <taxon>Bacteria</taxon>
        <taxon>Bacillati</taxon>
        <taxon>Actinomycetota</taxon>
        <taxon>Actinomycetes</taxon>
        <taxon>Pseudonocardiales</taxon>
        <taxon>Pseudonocardiaceae</taxon>
        <taxon>Herbihabitans</taxon>
    </lineage>
</organism>
<evidence type="ECO:0000313" key="2">
    <source>
        <dbReference type="EMBL" id="RZS32748.1"/>
    </source>
</evidence>
<feature type="domain" description="SnoaL-like" evidence="1">
    <location>
        <begin position="3"/>
        <end position="124"/>
    </location>
</feature>
<dbReference type="Pfam" id="PF13577">
    <property type="entry name" value="SnoaL_4"/>
    <property type="match status" value="1"/>
</dbReference>
<protein>
    <submittedName>
        <fullName evidence="2">SnoaL-like protein</fullName>
    </submittedName>
</protein>
<comment type="caution">
    <text evidence="2">The sequence shown here is derived from an EMBL/GenBank/DDBJ whole genome shotgun (WGS) entry which is preliminary data.</text>
</comment>
<dbReference type="InterPro" id="IPR037401">
    <property type="entry name" value="SnoaL-like"/>
</dbReference>
<accession>A0A4Q7KIL6</accession>
<reference evidence="2 3" key="1">
    <citation type="submission" date="2019-02" db="EMBL/GenBank/DDBJ databases">
        <title>Genomic Encyclopedia of Type Strains, Phase IV (KMG-IV): sequencing the most valuable type-strain genomes for metagenomic binning, comparative biology and taxonomic classification.</title>
        <authorList>
            <person name="Goeker M."/>
        </authorList>
    </citation>
    <scope>NUCLEOTIDE SEQUENCE [LARGE SCALE GENOMIC DNA]</scope>
    <source>
        <strain evidence="2 3">DSM 101727</strain>
    </source>
</reference>
<dbReference type="Proteomes" id="UP000294257">
    <property type="component" value="Unassembled WGS sequence"/>
</dbReference>
<dbReference type="SUPFAM" id="SSF54427">
    <property type="entry name" value="NTF2-like"/>
    <property type="match status" value="1"/>
</dbReference>
<dbReference type="AlphaFoldDB" id="A0A4Q7KIL6"/>
<dbReference type="EMBL" id="SGWQ01000011">
    <property type="protein sequence ID" value="RZS32748.1"/>
    <property type="molecule type" value="Genomic_DNA"/>
</dbReference>